<dbReference type="InterPro" id="IPR032466">
    <property type="entry name" value="Metal_Hydrolase"/>
</dbReference>
<dbReference type="Gene3D" id="1.10.2020.10">
    <property type="entry name" value="uronate isomerase, domain 2, chain A"/>
    <property type="match status" value="1"/>
</dbReference>
<comment type="pathway">
    <text evidence="2 7">Carbohydrate metabolism; pentose and glucuronate interconversion.</text>
</comment>
<dbReference type="EMBL" id="FXAZ01000002">
    <property type="protein sequence ID" value="SMG35927.1"/>
    <property type="molecule type" value="Genomic_DNA"/>
</dbReference>
<sequence>MKNSVLYKRSLSSYSEIKRGEPKMKSFMNENFLLNSESAVLLYHQYAASMPIFDYHCHLSPKEIAENKRFSNVTEIWLGGDHYKWRAMRSHGVEERFITGDADDKEKFMAWAATVPYTIGNPLYHWTHLELRTYFNFHEPLNKQNAEEAWAHCNAIIQADSFTVHNLLNNSHVLCVCTTDDPTDSLAYHQVIAKQSSLLTKVLPTFRPDKGLEIHKPTFAPFVQALEQAAGTAIHNYDDFLQALETRAFYFHDTGCRLSDHGLGSLPYMRASYDEIRQIFMKGILQESISADEEAKFMTETLIFLGRLYGRLNWTMQLHLGPIRNNNSRMFKQLGPDAGFDSIGEMTSPLALNCYLDALHQEDLLPRTILYGLNSNDNEMLASTAGNFQAAGIRGKIQLGSGWWFNDTKDGMLKQMSALANIGLLSSFVGMLTDSRSFLSYTRHEYFRRILCNMIGQWVEHGEVPADYELLGGIVQDICYNNAKNYFGIPLPGHTIFTKTVEA</sequence>
<dbReference type="STRING" id="1852522.SAMN06295960_2062"/>
<comment type="catalytic activity">
    <reaction evidence="7">
        <text>aldehydo-D-galacturonate = keto-D-tagaturonate</text>
        <dbReference type="Rhea" id="RHEA:27702"/>
        <dbReference type="ChEBI" id="CHEBI:12952"/>
        <dbReference type="ChEBI" id="CHEBI:17886"/>
    </reaction>
</comment>
<gene>
    <name evidence="7" type="primary">uxaC</name>
    <name evidence="8" type="ORF">SAMN06295960_2062</name>
</gene>
<evidence type="ECO:0000313" key="8">
    <source>
        <dbReference type="EMBL" id="SMG35927.1"/>
    </source>
</evidence>
<dbReference type="EC" id="5.3.1.12" evidence="4 7"/>
<dbReference type="NCBIfam" id="NF002794">
    <property type="entry name" value="PRK02925.1"/>
    <property type="match status" value="1"/>
</dbReference>
<proteinExistence type="inferred from homology"/>
<comment type="catalytic activity">
    <reaction evidence="1 7">
        <text>D-glucuronate = D-fructuronate</text>
        <dbReference type="Rhea" id="RHEA:13049"/>
        <dbReference type="ChEBI" id="CHEBI:58720"/>
        <dbReference type="ChEBI" id="CHEBI:59863"/>
        <dbReference type="EC" id="5.3.1.12"/>
    </reaction>
</comment>
<dbReference type="PANTHER" id="PTHR30068:SF4">
    <property type="entry name" value="URONATE ISOMERASE"/>
    <property type="match status" value="1"/>
</dbReference>
<evidence type="ECO:0000256" key="3">
    <source>
        <dbReference type="ARBA" id="ARBA00008397"/>
    </source>
</evidence>
<evidence type="ECO:0000256" key="5">
    <source>
        <dbReference type="ARBA" id="ARBA00020555"/>
    </source>
</evidence>
<protein>
    <recommendedName>
        <fullName evidence="5 7">Uronate isomerase</fullName>
        <ecNumber evidence="4 7">5.3.1.12</ecNumber>
    </recommendedName>
    <alternativeName>
        <fullName evidence="7">Glucuronate isomerase</fullName>
    </alternativeName>
    <alternativeName>
        <fullName evidence="7">Uronic isomerase</fullName>
    </alternativeName>
</protein>
<name>A0A1X7K4N6_9BACL</name>
<dbReference type="HAMAP" id="MF_00675">
    <property type="entry name" value="UxaC"/>
    <property type="match status" value="1"/>
</dbReference>
<dbReference type="GO" id="GO:0008880">
    <property type="term" value="F:glucuronate isomerase activity"/>
    <property type="evidence" value="ECO:0007669"/>
    <property type="project" value="UniProtKB-UniRule"/>
</dbReference>
<dbReference type="Pfam" id="PF02614">
    <property type="entry name" value="UxaC"/>
    <property type="match status" value="1"/>
</dbReference>
<keyword evidence="6 7" id="KW-0413">Isomerase</keyword>
<dbReference type="SUPFAM" id="SSF51556">
    <property type="entry name" value="Metallo-dependent hydrolases"/>
    <property type="match status" value="1"/>
</dbReference>
<organism evidence="8 9">
    <name type="scientific">Paenibacillus aquistagni</name>
    <dbReference type="NCBI Taxonomy" id="1852522"/>
    <lineage>
        <taxon>Bacteria</taxon>
        <taxon>Bacillati</taxon>
        <taxon>Bacillota</taxon>
        <taxon>Bacilli</taxon>
        <taxon>Bacillales</taxon>
        <taxon>Paenibacillaceae</taxon>
        <taxon>Paenibacillus</taxon>
    </lineage>
</organism>
<dbReference type="Proteomes" id="UP000193834">
    <property type="component" value="Unassembled WGS sequence"/>
</dbReference>
<evidence type="ECO:0000256" key="7">
    <source>
        <dbReference type="HAMAP-Rule" id="MF_00675"/>
    </source>
</evidence>
<dbReference type="AlphaFoldDB" id="A0A1X7K4N6"/>
<evidence type="ECO:0000256" key="2">
    <source>
        <dbReference type="ARBA" id="ARBA00004892"/>
    </source>
</evidence>
<keyword evidence="9" id="KW-1185">Reference proteome</keyword>
<evidence type="ECO:0000256" key="4">
    <source>
        <dbReference type="ARBA" id="ARBA00012546"/>
    </source>
</evidence>
<dbReference type="GO" id="GO:0042840">
    <property type="term" value="P:D-glucuronate catabolic process"/>
    <property type="evidence" value="ECO:0007669"/>
    <property type="project" value="TreeGrafter"/>
</dbReference>
<evidence type="ECO:0000256" key="6">
    <source>
        <dbReference type="ARBA" id="ARBA00023235"/>
    </source>
</evidence>
<dbReference type="GO" id="GO:0019698">
    <property type="term" value="P:D-galacturonate catabolic process"/>
    <property type="evidence" value="ECO:0007669"/>
    <property type="project" value="TreeGrafter"/>
</dbReference>
<dbReference type="InterPro" id="IPR003766">
    <property type="entry name" value="Uronate_isomerase"/>
</dbReference>
<dbReference type="Gene3D" id="3.20.20.140">
    <property type="entry name" value="Metal-dependent hydrolases"/>
    <property type="match status" value="1"/>
</dbReference>
<reference evidence="8 9" key="1">
    <citation type="submission" date="2017-04" db="EMBL/GenBank/DDBJ databases">
        <authorList>
            <person name="Afonso C.L."/>
            <person name="Miller P.J."/>
            <person name="Scott M.A."/>
            <person name="Spackman E."/>
            <person name="Goraichik I."/>
            <person name="Dimitrov K.M."/>
            <person name="Suarez D.L."/>
            <person name="Swayne D.E."/>
        </authorList>
    </citation>
    <scope>NUCLEOTIDE SEQUENCE [LARGE SCALE GENOMIC DNA]</scope>
    <source>
        <strain evidence="8 9">11</strain>
    </source>
</reference>
<dbReference type="PANTHER" id="PTHR30068">
    <property type="entry name" value="URONATE ISOMERASE"/>
    <property type="match status" value="1"/>
</dbReference>
<dbReference type="UniPathway" id="UPA00246"/>
<evidence type="ECO:0000256" key="1">
    <source>
        <dbReference type="ARBA" id="ARBA00001165"/>
    </source>
</evidence>
<accession>A0A1X7K4N6</accession>
<evidence type="ECO:0000313" key="9">
    <source>
        <dbReference type="Proteomes" id="UP000193834"/>
    </source>
</evidence>
<comment type="similarity">
    <text evidence="3 7">Belongs to the metallo-dependent hydrolases superfamily. Uronate isomerase family.</text>
</comment>